<protein>
    <submittedName>
        <fullName evidence="1">Uncharacterized protein</fullName>
    </submittedName>
</protein>
<dbReference type="AlphaFoldDB" id="A0AAV7LYD3"/>
<reference evidence="1" key="1">
    <citation type="journal article" date="2022" name="bioRxiv">
        <title>Sequencing and chromosome-scale assembly of the giantPleurodeles waltlgenome.</title>
        <authorList>
            <person name="Brown T."/>
            <person name="Elewa A."/>
            <person name="Iarovenko S."/>
            <person name="Subramanian E."/>
            <person name="Araus A.J."/>
            <person name="Petzold A."/>
            <person name="Susuki M."/>
            <person name="Suzuki K.-i.T."/>
            <person name="Hayashi T."/>
            <person name="Toyoda A."/>
            <person name="Oliveira C."/>
            <person name="Osipova E."/>
            <person name="Leigh N.D."/>
            <person name="Simon A."/>
            <person name="Yun M.H."/>
        </authorList>
    </citation>
    <scope>NUCLEOTIDE SEQUENCE</scope>
    <source>
        <strain evidence="1">20211129_DDA</strain>
        <tissue evidence="1">Liver</tissue>
    </source>
</reference>
<proteinExistence type="predicted"/>
<evidence type="ECO:0000313" key="2">
    <source>
        <dbReference type="Proteomes" id="UP001066276"/>
    </source>
</evidence>
<organism evidence="1 2">
    <name type="scientific">Pleurodeles waltl</name>
    <name type="common">Iberian ribbed newt</name>
    <dbReference type="NCBI Taxonomy" id="8319"/>
    <lineage>
        <taxon>Eukaryota</taxon>
        <taxon>Metazoa</taxon>
        <taxon>Chordata</taxon>
        <taxon>Craniata</taxon>
        <taxon>Vertebrata</taxon>
        <taxon>Euteleostomi</taxon>
        <taxon>Amphibia</taxon>
        <taxon>Batrachia</taxon>
        <taxon>Caudata</taxon>
        <taxon>Salamandroidea</taxon>
        <taxon>Salamandridae</taxon>
        <taxon>Pleurodelinae</taxon>
        <taxon>Pleurodeles</taxon>
    </lineage>
</organism>
<accession>A0AAV7LYD3</accession>
<dbReference type="EMBL" id="JANPWB010000014">
    <property type="protein sequence ID" value="KAJ1095904.1"/>
    <property type="molecule type" value="Genomic_DNA"/>
</dbReference>
<dbReference type="Proteomes" id="UP001066276">
    <property type="component" value="Chromosome 10"/>
</dbReference>
<sequence>MGIGVGDVYWGCGGWSHLPATGIEILVAGSISTRDFAEVLLPRNPLRNGDLEYCRQYWVACWVGDARLLPGGWLNTGVTGRTKPPRTISQLVLLLLGLTRKRLRGQPIRWVRDGLCGNLGGQKARLRS</sequence>
<name>A0AAV7LYD3_PLEWA</name>
<comment type="caution">
    <text evidence="1">The sequence shown here is derived from an EMBL/GenBank/DDBJ whole genome shotgun (WGS) entry which is preliminary data.</text>
</comment>
<gene>
    <name evidence="1" type="ORF">NDU88_001054</name>
</gene>
<keyword evidence="2" id="KW-1185">Reference proteome</keyword>
<evidence type="ECO:0000313" key="1">
    <source>
        <dbReference type="EMBL" id="KAJ1095904.1"/>
    </source>
</evidence>